<evidence type="ECO:0000256" key="8">
    <source>
        <dbReference type="ARBA" id="ARBA00023033"/>
    </source>
</evidence>
<dbReference type="InterPro" id="IPR001128">
    <property type="entry name" value="Cyt_P450"/>
</dbReference>
<keyword evidence="5 9" id="KW-0479">Metal-binding</keyword>
<comment type="cofactor">
    <cofactor evidence="1 9">
        <name>heme</name>
        <dbReference type="ChEBI" id="CHEBI:30413"/>
    </cofactor>
</comment>
<dbReference type="CDD" id="cd11065">
    <property type="entry name" value="CYP64-like"/>
    <property type="match status" value="1"/>
</dbReference>
<gene>
    <name evidence="10" type="ORF">D9757_011594</name>
</gene>
<keyword evidence="7 9" id="KW-0408">Iron</keyword>
<dbReference type="CDD" id="cd02440">
    <property type="entry name" value="AdoMet_MTases"/>
    <property type="match status" value="1"/>
</dbReference>
<evidence type="ECO:0000256" key="6">
    <source>
        <dbReference type="ARBA" id="ARBA00023002"/>
    </source>
</evidence>
<dbReference type="Pfam" id="PF00067">
    <property type="entry name" value="p450"/>
    <property type="match status" value="1"/>
</dbReference>
<dbReference type="SUPFAM" id="SSF48264">
    <property type="entry name" value="Cytochrome P450"/>
    <property type="match status" value="1"/>
</dbReference>
<dbReference type="GO" id="GO:0004497">
    <property type="term" value="F:monooxygenase activity"/>
    <property type="evidence" value="ECO:0007669"/>
    <property type="project" value="UniProtKB-KW"/>
</dbReference>
<protein>
    <submittedName>
        <fullName evidence="10">Uncharacterized protein</fullName>
    </submittedName>
</protein>
<evidence type="ECO:0000256" key="1">
    <source>
        <dbReference type="ARBA" id="ARBA00001971"/>
    </source>
</evidence>
<accession>A0A8H5G329</accession>
<name>A0A8H5G329_9AGAR</name>
<dbReference type="Gene3D" id="1.10.630.10">
    <property type="entry name" value="Cytochrome P450"/>
    <property type="match status" value="1"/>
</dbReference>
<keyword evidence="4 9" id="KW-0349">Heme</keyword>
<dbReference type="PANTHER" id="PTHR46300">
    <property type="entry name" value="P450, PUTATIVE (EUROFUNG)-RELATED-RELATED"/>
    <property type="match status" value="1"/>
</dbReference>
<dbReference type="PROSITE" id="PS00086">
    <property type="entry name" value="CYTOCHROME_P450"/>
    <property type="match status" value="1"/>
</dbReference>
<dbReference type="GO" id="GO:0005506">
    <property type="term" value="F:iron ion binding"/>
    <property type="evidence" value="ECO:0007669"/>
    <property type="project" value="InterPro"/>
</dbReference>
<sequence length="1180" mass="133123">MSSQTNAYIKTVNIDKASRGFFLSTLEKVLNSTQDSVANIQWKPVRSIARSTILKTLSKIELGILHVVCNDEKWSFGKEYVLTSDGHSKPLEATITILDDAVWTRLCLHADFGFADAYMLGLIEVSALIDVFQIFVLNRKRILELSTLVTPLFRFTSYVSNFRLANMVLGSKSNISAHYDLSNEIFAAFLSWDMTYSCAIFDDEAGGCIGDLTQDRFIAPPRQHQLEKRSSPPDDLERGQIAKLKLLADRARITKGSRVLEIGCGWGSFSILVAKEYGARVDAITISEVQKIALEENVNAEGLSDVITVHLMDYRKMPKEFHHAFDAVVSIGVMEHEQSISGTRIHGTLVLANGVGHEGGEFDQRLHDVNCPGHALGTLFNRGGFRPQIHLSVRVSEFCWLNIVGTLILPRFSGGQLSSVATLVNACVKAGLNVESIENIGPHYARTLREWRYRFERNFETHISPALRLQYPSLTDEDVEIFRRKWICRFCVALRNRPLRLHHPRRLHHHSRFLVQSYRSESSTENSFNSNFFQRTLYRIGPVLSGMAHQRNNQLLDNYGRLLGALSHSDGYGLAFVRRGRGDASANDLLIALSLTWALLRERRNTMVKRYPYLLVASDRSIDKYGRNPDDDSLFGDAAQLHLVERFYVPRKTLLEFPNGELHLSILQLSVSNPTRDSLQAVLNGRSSLREKQTVVELYSSASTGRFVGATSSDTMGFGSTRVQVSRSIESDHGDIGKRTVATTPETLLDSDIGLVRSCLISVHPLIILLFWRSSVSDHGRNPDEARENPYNERCKTYRKLMQQALNSSASQQYWGIEEDSARYTVRQIVDTPDNLFQHLRRNAAFVTMKVAYGYTISDYNDHFVEIAEEAMRIGSLVAAPGKWLVDSIPALRFLPAWFPGAGFKRQAKTWSEHMYLQSLEPHQWVKDQMENGVAQPSFTSRLLQDTNGGVTKDKELDNIVLWTGGALYAAGADTTVSVIRTFLFCMMMHPSVQDKAQKDVDLFIQQEGRLPTLKDWDRGALPYLNCILQEVLRWHPPAPMALFHSAARDDVYEDYHIPAKTTIIGNVWGMMHDNDTYPKPDIFDPDRFTGVNGRKIEDDPRQVVFGFGRRICPGLYVAEASLWIQMAFMLACVRIEKAVDENGRVVEPEVGFTTAIVSYVKPFSYKIVARNNGLELLGQ</sequence>
<dbReference type="InterPro" id="IPR050364">
    <property type="entry name" value="Cytochrome_P450_fung"/>
</dbReference>
<comment type="pathway">
    <text evidence="2">Secondary metabolite biosynthesis.</text>
</comment>
<dbReference type="InterPro" id="IPR017972">
    <property type="entry name" value="Cyt_P450_CS"/>
</dbReference>
<dbReference type="AlphaFoldDB" id="A0A8H5G329"/>
<evidence type="ECO:0000256" key="2">
    <source>
        <dbReference type="ARBA" id="ARBA00005179"/>
    </source>
</evidence>
<evidence type="ECO:0000256" key="9">
    <source>
        <dbReference type="PIRSR" id="PIRSR602401-1"/>
    </source>
</evidence>
<comment type="similarity">
    <text evidence="3">Belongs to the cytochrome P450 family.</text>
</comment>
<dbReference type="GO" id="GO:0016705">
    <property type="term" value="F:oxidoreductase activity, acting on paired donors, with incorporation or reduction of molecular oxygen"/>
    <property type="evidence" value="ECO:0007669"/>
    <property type="project" value="InterPro"/>
</dbReference>
<dbReference type="PRINTS" id="PR00463">
    <property type="entry name" value="EP450I"/>
</dbReference>
<dbReference type="InterPro" id="IPR036396">
    <property type="entry name" value="Cyt_P450_sf"/>
</dbReference>
<dbReference type="InterPro" id="IPR029063">
    <property type="entry name" value="SAM-dependent_MTases_sf"/>
</dbReference>
<dbReference type="InterPro" id="IPR002401">
    <property type="entry name" value="Cyt_P450_E_grp-I"/>
</dbReference>
<organism evidence="10 11">
    <name type="scientific">Collybiopsis confluens</name>
    <dbReference type="NCBI Taxonomy" id="2823264"/>
    <lineage>
        <taxon>Eukaryota</taxon>
        <taxon>Fungi</taxon>
        <taxon>Dikarya</taxon>
        <taxon>Basidiomycota</taxon>
        <taxon>Agaricomycotina</taxon>
        <taxon>Agaricomycetes</taxon>
        <taxon>Agaricomycetidae</taxon>
        <taxon>Agaricales</taxon>
        <taxon>Marasmiineae</taxon>
        <taxon>Omphalotaceae</taxon>
        <taxon>Collybiopsis</taxon>
    </lineage>
</organism>
<evidence type="ECO:0000256" key="7">
    <source>
        <dbReference type="ARBA" id="ARBA00023004"/>
    </source>
</evidence>
<evidence type="ECO:0000313" key="10">
    <source>
        <dbReference type="EMBL" id="KAF5357452.1"/>
    </source>
</evidence>
<comment type="caution">
    <text evidence="10">The sequence shown here is derived from an EMBL/GenBank/DDBJ whole genome shotgun (WGS) entry which is preliminary data.</text>
</comment>
<dbReference type="GO" id="GO:0020037">
    <property type="term" value="F:heme binding"/>
    <property type="evidence" value="ECO:0007669"/>
    <property type="project" value="InterPro"/>
</dbReference>
<evidence type="ECO:0000256" key="4">
    <source>
        <dbReference type="ARBA" id="ARBA00022617"/>
    </source>
</evidence>
<dbReference type="Proteomes" id="UP000518752">
    <property type="component" value="Unassembled WGS sequence"/>
</dbReference>
<dbReference type="EMBL" id="JAACJN010000238">
    <property type="protein sequence ID" value="KAF5357452.1"/>
    <property type="molecule type" value="Genomic_DNA"/>
</dbReference>
<feature type="binding site" description="axial binding residue" evidence="9">
    <location>
        <position position="1113"/>
    </location>
    <ligand>
        <name>heme</name>
        <dbReference type="ChEBI" id="CHEBI:30413"/>
    </ligand>
    <ligandPart>
        <name>Fe</name>
        <dbReference type="ChEBI" id="CHEBI:18248"/>
    </ligandPart>
</feature>
<dbReference type="Pfam" id="PF02353">
    <property type="entry name" value="CMAS"/>
    <property type="match status" value="1"/>
</dbReference>
<keyword evidence="8" id="KW-0503">Monooxygenase</keyword>
<keyword evidence="11" id="KW-1185">Reference proteome</keyword>
<dbReference type="Gene3D" id="3.40.50.150">
    <property type="entry name" value="Vaccinia Virus protein VP39"/>
    <property type="match status" value="2"/>
</dbReference>
<reference evidence="10 11" key="1">
    <citation type="journal article" date="2020" name="ISME J.">
        <title>Uncovering the hidden diversity of litter-decomposition mechanisms in mushroom-forming fungi.</title>
        <authorList>
            <person name="Floudas D."/>
            <person name="Bentzer J."/>
            <person name="Ahren D."/>
            <person name="Johansson T."/>
            <person name="Persson P."/>
            <person name="Tunlid A."/>
        </authorList>
    </citation>
    <scope>NUCLEOTIDE SEQUENCE [LARGE SCALE GENOMIC DNA]</scope>
    <source>
        <strain evidence="10 11">CBS 406.79</strain>
    </source>
</reference>
<evidence type="ECO:0000256" key="5">
    <source>
        <dbReference type="ARBA" id="ARBA00022723"/>
    </source>
</evidence>
<evidence type="ECO:0000313" key="11">
    <source>
        <dbReference type="Proteomes" id="UP000518752"/>
    </source>
</evidence>
<dbReference type="OrthoDB" id="8300214at2759"/>
<dbReference type="PANTHER" id="PTHR46300:SF7">
    <property type="entry name" value="P450, PUTATIVE (EUROFUNG)-RELATED"/>
    <property type="match status" value="1"/>
</dbReference>
<keyword evidence="6" id="KW-0560">Oxidoreductase</keyword>
<dbReference type="SUPFAM" id="SSF53335">
    <property type="entry name" value="S-adenosyl-L-methionine-dependent methyltransferases"/>
    <property type="match status" value="1"/>
</dbReference>
<evidence type="ECO:0000256" key="3">
    <source>
        <dbReference type="ARBA" id="ARBA00010617"/>
    </source>
</evidence>
<proteinExistence type="inferred from homology"/>